<dbReference type="STRING" id="105231.A0A1Y1I9E6"/>
<dbReference type="Gene3D" id="1.25.40.20">
    <property type="entry name" value="Ankyrin repeat-containing domain"/>
    <property type="match status" value="2"/>
</dbReference>
<evidence type="ECO:0000256" key="2">
    <source>
        <dbReference type="ARBA" id="ARBA00023043"/>
    </source>
</evidence>
<feature type="repeat" description="ANK" evidence="3">
    <location>
        <begin position="376"/>
        <end position="408"/>
    </location>
</feature>
<protein>
    <submittedName>
        <fullName evidence="4">Uncharacterized protein</fullName>
    </submittedName>
</protein>
<dbReference type="PROSITE" id="PS50088">
    <property type="entry name" value="ANK_REPEAT"/>
    <property type="match status" value="2"/>
</dbReference>
<sequence>MRVERCTDPVRDRVGLPLGPEGAFFVSSAEFLALPTELQETFVRTRKLNVIYPWKSTAGMAHDNWDMAEPFRHVSNCQWVPSVDAAGIEWDRNEEFRDYAFWINWIAENILKRWGLRLEAEVWYQGKAPGGCFPVLELGRRRGGHGEALSSNGSVVKQDASKGEVPNMLGAAASDDVALAKTLARAQLTMKDNFGRTPLMLAAWCQSYDMLDWLGGQLQGDTWQLEAQYSKQPCWYNEPFDSASVFHFLPYLDPSHPATLRILERLETAGTTPDHLNRFIEGRGEQTESTPLTVAVCNENRLLTAWLLKIGADPNCHEFSGDYERYPVDSSWPIMLAATHDDPAILALLLKHGASVHVKRQPTWDGRKREVFQRTQEMTPLHVAAYRRRFENVRLLVLHGADFETRCNLKENYDSSDDFRVPREVVEAGMRAEHDRKTKCQPFDVGAVDGALTDYDAAVRAAVEERQLLILGCLSANALPSLPGHLLKRIFDLAKCSYPVVT</sequence>
<keyword evidence="5" id="KW-1185">Reference proteome</keyword>
<dbReference type="PANTHER" id="PTHR24201:SF16">
    <property type="entry name" value="ANKYRIN-1-LIKE-RELATED"/>
    <property type="match status" value="1"/>
</dbReference>
<evidence type="ECO:0000256" key="1">
    <source>
        <dbReference type="ARBA" id="ARBA00022737"/>
    </source>
</evidence>
<dbReference type="SMART" id="SM00248">
    <property type="entry name" value="ANK"/>
    <property type="match status" value="4"/>
</dbReference>
<name>A0A1Y1I9E6_KLENI</name>
<dbReference type="InterPro" id="IPR050776">
    <property type="entry name" value="Ank_Repeat/CDKN_Inhibitor"/>
</dbReference>
<dbReference type="AlphaFoldDB" id="A0A1Y1I9E6"/>
<proteinExistence type="predicted"/>
<dbReference type="Proteomes" id="UP000054558">
    <property type="component" value="Unassembled WGS sequence"/>
</dbReference>
<accession>A0A1Y1I9E6</accession>
<dbReference type="InterPro" id="IPR002110">
    <property type="entry name" value="Ankyrin_rpt"/>
</dbReference>
<dbReference type="PROSITE" id="PS50297">
    <property type="entry name" value="ANK_REP_REGION"/>
    <property type="match status" value="1"/>
</dbReference>
<keyword evidence="2 3" id="KW-0040">ANK repeat</keyword>
<evidence type="ECO:0000313" key="5">
    <source>
        <dbReference type="Proteomes" id="UP000054558"/>
    </source>
</evidence>
<feature type="repeat" description="ANK" evidence="3">
    <location>
        <begin position="329"/>
        <end position="361"/>
    </location>
</feature>
<dbReference type="Pfam" id="PF12796">
    <property type="entry name" value="Ank_2"/>
    <property type="match status" value="1"/>
</dbReference>
<organism evidence="4 5">
    <name type="scientific">Klebsormidium nitens</name>
    <name type="common">Green alga</name>
    <name type="synonym">Ulothrix nitens</name>
    <dbReference type="NCBI Taxonomy" id="105231"/>
    <lineage>
        <taxon>Eukaryota</taxon>
        <taxon>Viridiplantae</taxon>
        <taxon>Streptophyta</taxon>
        <taxon>Klebsormidiophyceae</taxon>
        <taxon>Klebsormidiales</taxon>
        <taxon>Klebsormidiaceae</taxon>
        <taxon>Klebsormidium</taxon>
    </lineage>
</organism>
<dbReference type="PANTHER" id="PTHR24201">
    <property type="entry name" value="ANK_REP_REGION DOMAIN-CONTAINING PROTEIN"/>
    <property type="match status" value="1"/>
</dbReference>
<dbReference type="InterPro" id="IPR036770">
    <property type="entry name" value="Ankyrin_rpt-contain_sf"/>
</dbReference>
<dbReference type="OrthoDB" id="539213at2759"/>
<dbReference type="EMBL" id="DF237179">
    <property type="protein sequence ID" value="GAQ85337.1"/>
    <property type="molecule type" value="Genomic_DNA"/>
</dbReference>
<keyword evidence="1" id="KW-0677">Repeat</keyword>
<evidence type="ECO:0000256" key="3">
    <source>
        <dbReference type="PROSITE-ProRule" id="PRU00023"/>
    </source>
</evidence>
<gene>
    <name evidence="4" type="ORF">KFL_002300090</name>
</gene>
<dbReference type="SUPFAM" id="SSF48403">
    <property type="entry name" value="Ankyrin repeat"/>
    <property type="match status" value="1"/>
</dbReference>
<reference evidence="4 5" key="1">
    <citation type="journal article" date="2014" name="Nat. Commun.">
        <title>Klebsormidium flaccidum genome reveals primary factors for plant terrestrial adaptation.</title>
        <authorList>
            <person name="Hori K."/>
            <person name="Maruyama F."/>
            <person name="Fujisawa T."/>
            <person name="Togashi T."/>
            <person name="Yamamoto N."/>
            <person name="Seo M."/>
            <person name="Sato S."/>
            <person name="Yamada T."/>
            <person name="Mori H."/>
            <person name="Tajima N."/>
            <person name="Moriyama T."/>
            <person name="Ikeuchi M."/>
            <person name="Watanabe M."/>
            <person name="Wada H."/>
            <person name="Kobayashi K."/>
            <person name="Saito M."/>
            <person name="Masuda T."/>
            <person name="Sasaki-Sekimoto Y."/>
            <person name="Mashiguchi K."/>
            <person name="Awai K."/>
            <person name="Shimojima M."/>
            <person name="Masuda S."/>
            <person name="Iwai M."/>
            <person name="Nobusawa T."/>
            <person name="Narise T."/>
            <person name="Kondo S."/>
            <person name="Saito H."/>
            <person name="Sato R."/>
            <person name="Murakawa M."/>
            <person name="Ihara Y."/>
            <person name="Oshima-Yamada Y."/>
            <person name="Ohtaka K."/>
            <person name="Satoh M."/>
            <person name="Sonobe K."/>
            <person name="Ishii M."/>
            <person name="Ohtani R."/>
            <person name="Kanamori-Sato M."/>
            <person name="Honoki R."/>
            <person name="Miyazaki D."/>
            <person name="Mochizuki H."/>
            <person name="Umetsu J."/>
            <person name="Higashi K."/>
            <person name="Shibata D."/>
            <person name="Kamiya Y."/>
            <person name="Sato N."/>
            <person name="Nakamura Y."/>
            <person name="Tabata S."/>
            <person name="Ida S."/>
            <person name="Kurokawa K."/>
            <person name="Ohta H."/>
        </authorList>
    </citation>
    <scope>NUCLEOTIDE SEQUENCE [LARGE SCALE GENOMIC DNA]</scope>
    <source>
        <strain evidence="4 5">NIES-2285</strain>
    </source>
</reference>
<evidence type="ECO:0000313" key="4">
    <source>
        <dbReference type="EMBL" id="GAQ85337.1"/>
    </source>
</evidence>